<keyword evidence="5" id="KW-0378">Hydrolase</keyword>
<comment type="cofactor">
    <cofactor evidence="2">
        <name>Mg(2+)</name>
        <dbReference type="ChEBI" id="CHEBI:18420"/>
    </cofactor>
</comment>
<dbReference type="Proteomes" id="UP000011723">
    <property type="component" value="Chromosome"/>
</dbReference>
<name>M1P3U4_9CORY</name>
<dbReference type="STRING" id="1121362.A605_01660"/>
<dbReference type="OrthoDB" id="9802805at2"/>
<dbReference type="GO" id="GO:0030145">
    <property type="term" value="F:manganese ion binding"/>
    <property type="evidence" value="ECO:0007669"/>
    <property type="project" value="InterPro"/>
</dbReference>
<dbReference type="CDD" id="cd03426">
    <property type="entry name" value="NUDIX_CoAse_Nudt7"/>
    <property type="match status" value="1"/>
</dbReference>
<dbReference type="InterPro" id="IPR000086">
    <property type="entry name" value="NUDIX_hydrolase_dom"/>
</dbReference>
<feature type="region of interest" description="Disordered" evidence="8">
    <location>
        <begin position="90"/>
        <end position="109"/>
    </location>
</feature>
<dbReference type="eggNOG" id="COG0494">
    <property type="taxonomic scope" value="Bacteria"/>
</dbReference>
<dbReference type="EMBL" id="CP003697">
    <property type="protein sequence ID" value="AGF71346.1"/>
    <property type="molecule type" value="Genomic_DNA"/>
</dbReference>
<comment type="similarity">
    <text evidence="3">Belongs to the Nudix hydrolase family. PCD1 subfamily.</text>
</comment>
<keyword evidence="11" id="KW-1185">Reference proteome</keyword>
<dbReference type="AlphaFoldDB" id="M1P3U4"/>
<dbReference type="PANTHER" id="PTHR12992">
    <property type="entry name" value="NUDIX HYDROLASE"/>
    <property type="match status" value="1"/>
</dbReference>
<evidence type="ECO:0000256" key="6">
    <source>
        <dbReference type="ARBA" id="ARBA00022842"/>
    </source>
</evidence>
<feature type="domain" description="Nudix hydrolase" evidence="9">
    <location>
        <begin position="60"/>
        <end position="205"/>
    </location>
</feature>
<dbReference type="GO" id="GO:0009132">
    <property type="term" value="P:nucleoside diphosphate metabolic process"/>
    <property type="evidence" value="ECO:0007669"/>
    <property type="project" value="InterPro"/>
</dbReference>
<feature type="compositionally biased region" description="Polar residues" evidence="8">
    <location>
        <begin position="90"/>
        <end position="99"/>
    </location>
</feature>
<evidence type="ECO:0000313" key="10">
    <source>
        <dbReference type="EMBL" id="AGF71346.1"/>
    </source>
</evidence>
<dbReference type="KEGG" id="chn:A605_01660"/>
<evidence type="ECO:0000256" key="3">
    <source>
        <dbReference type="ARBA" id="ARBA00006506"/>
    </source>
</evidence>
<dbReference type="Gene3D" id="3.90.79.10">
    <property type="entry name" value="Nucleoside Triphosphate Pyrophosphohydrolase"/>
    <property type="match status" value="1"/>
</dbReference>
<dbReference type="PANTHER" id="PTHR12992:SF11">
    <property type="entry name" value="MITOCHONDRIAL COENZYME A DIPHOSPHATASE NUDT8"/>
    <property type="match status" value="1"/>
</dbReference>
<keyword evidence="4" id="KW-0479">Metal-binding</keyword>
<dbReference type="HOGENOM" id="CLU_040940_3_1_11"/>
<sequence length="253" mass="27770">MTAPHGPDHPGHNVDLHPEKAPLWMQPLVERMSTGTVRRHPDITGVDARGRGTADLNGAPARRAAVLMLFSGAETSAELPNDAAVLLTHRSPTMRSHSGQIAFPGGRVDDTDANPVDCALREAWEETGLDRTTVTPVAQLDEVHIRASGYPVHPVLGHWHTPSPVGVVSPDEADEVFEAPVLDLIDPANRIMVGWDRWRGPAFRIRDYVIWGFTGGLLSAVLHQSGWAQPWDRETVLDLRDTLAASRNNERLR</sequence>
<dbReference type="RefSeq" id="WP_015399770.1">
    <property type="nucleotide sequence ID" value="NC_020302.1"/>
</dbReference>
<evidence type="ECO:0000256" key="8">
    <source>
        <dbReference type="SAM" id="MobiDB-lite"/>
    </source>
</evidence>
<dbReference type="InterPro" id="IPR045121">
    <property type="entry name" value="CoAse"/>
</dbReference>
<dbReference type="InterPro" id="IPR015797">
    <property type="entry name" value="NUDIX_hydrolase-like_dom_sf"/>
</dbReference>
<evidence type="ECO:0000256" key="1">
    <source>
        <dbReference type="ARBA" id="ARBA00001936"/>
    </source>
</evidence>
<accession>M1P3U4</accession>
<evidence type="ECO:0000256" key="2">
    <source>
        <dbReference type="ARBA" id="ARBA00001946"/>
    </source>
</evidence>
<organism evidence="10 11">
    <name type="scientific">Corynebacterium halotolerans YIM 70093 = DSM 44683</name>
    <dbReference type="NCBI Taxonomy" id="1121362"/>
    <lineage>
        <taxon>Bacteria</taxon>
        <taxon>Bacillati</taxon>
        <taxon>Actinomycetota</taxon>
        <taxon>Actinomycetes</taxon>
        <taxon>Mycobacteriales</taxon>
        <taxon>Corynebacteriaceae</taxon>
        <taxon>Corynebacterium</taxon>
    </lineage>
</organism>
<dbReference type="PATRIC" id="fig|1121362.3.peg.327"/>
<proteinExistence type="inferred from homology"/>
<reference evidence="10 11" key="1">
    <citation type="journal article" date="2012" name="Stand. Genomic Sci.">
        <title>Genome sequence of the halotolerant bacterium Corynebacterium halotolerans type strain YIM 70093(T) (= DSM 44683(T)).</title>
        <authorList>
            <person name="Ruckert C."/>
            <person name="Albersmeier A."/>
            <person name="Al-Dilaimi A."/>
            <person name="Niehaus K."/>
            <person name="Szczepanowski R."/>
            <person name="Kalinowski J."/>
        </authorList>
    </citation>
    <scope>NUCLEOTIDE SEQUENCE [LARGE SCALE GENOMIC DNA]</scope>
    <source>
        <strain evidence="10">YIM 70093</strain>
    </source>
</reference>
<dbReference type="Pfam" id="PF00293">
    <property type="entry name" value="NUDIX"/>
    <property type="match status" value="1"/>
</dbReference>
<dbReference type="InterPro" id="IPR000059">
    <property type="entry name" value="NUDIX_hydrolase_NudL_CS"/>
</dbReference>
<protein>
    <recommendedName>
        <fullName evidence="9">Nudix hydrolase domain-containing protein</fullName>
    </recommendedName>
</protein>
<keyword evidence="6" id="KW-0460">Magnesium</keyword>
<dbReference type="PROSITE" id="PS51462">
    <property type="entry name" value="NUDIX"/>
    <property type="match status" value="1"/>
</dbReference>
<evidence type="ECO:0000256" key="4">
    <source>
        <dbReference type="ARBA" id="ARBA00022723"/>
    </source>
</evidence>
<dbReference type="SUPFAM" id="SSF55811">
    <property type="entry name" value="Nudix"/>
    <property type="match status" value="1"/>
</dbReference>
<dbReference type="PROSITE" id="PS01293">
    <property type="entry name" value="NUDIX_COA"/>
    <property type="match status" value="1"/>
</dbReference>
<gene>
    <name evidence="10" type="ORF">A605_01660</name>
</gene>
<evidence type="ECO:0000259" key="9">
    <source>
        <dbReference type="PROSITE" id="PS51462"/>
    </source>
</evidence>
<keyword evidence="7" id="KW-0464">Manganese</keyword>
<evidence type="ECO:0000256" key="5">
    <source>
        <dbReference type="ARBA" id="ARBA00022801"/>
    </source>
</evidence>
<dbReference type="GO" id="GO:0010945">
    <property type="term" value="F:coenzyme A diphosphatase activity"/>
    <property type="evidence" value="ECO:0007669"/>
    <property type="project" value="InterPro"/>
</dbReference>
<comment type="cofactor">
    <cofactor evidence="1">
        <name>Mn(2+)</name>
        <dbReference type="ChEBI" id="CHEBI:29035"/>
    </cofactor>
</comment>
<dbReference type="GO" id="GO:0000287">
    <property type="term" value="F:magnesium ion binding"/>
    <property type="evidence" value="ECO:0007669"/>
    <property type="project" value="InterPro"/>
</dbReference>
<evidence type="ECO:0000313" key="11">
    <source>
        <dbReference type="Proteomes" id="UP000011723"/>
    </source>
</evidence>
<evidence type="ECO:0000256" key="7">
    <source>
        <dbReference type="ARBA" id="ARBA00023211"/>
    </source>
</evidence>